<evidence type="ECO:0000313" key="3">
    <source>
        <dbReference type="EMBL" id="OLY79838.1"/>
    </source>
</evidence>
<dbReference type="GO" id="GO:0071035">
    <property type="term" value="P:nuclear polyadenylation-dependent rRNA catabolic process"/>
    <property type="evidence" value="ECO:0007669"/>
    <property type="project" value="TreeGrafter"/>
</dbReference>
<proteinExistence type="predicted"/>
<dbReference type="GO" id="GO:0005730">
    <property type="term" value="C:nucleolus"/>
    <property type="evidence" value="ECO:0007669"/>
    <property type="project" value="TreeGrafter"/>
</dbReference>
<gene>
    <name evidence="3" type="ORF">AYI68_g6080</name>
</gene>
<reference evidence="3 4" key="1">
    <citation type="journal article" date="2016" name="Mol. Biol. Evol.">
        <title>Genome-Wide Survey of Gut Fungi (Harpellales) Reveals the First Horizontally Transferred Ubiquitin Gene from a Mosquito Host.</title>
        <authorList>
            <person name="Wang Y."/>
            <person name="White M.M."/>
            <person name="Kvist S."/>
            <person name="Moncalvo J.M."/>
        </authorList>
    </citation>
    <scope>NUCLEOTIDE SEQUENCE [LARGE SCALE GENOMIC DNA]</scope>
    <source>
        <strain evidence="3 4">ALG-7-W6</strain>
    </source>
</reference>
<dbReference type="Pfam" id="PF01612">
    <property type="entry name" value="DNA_pol_A_exo1"/>
    <property type="match status" value="1"/>
</dbReference>
<organism evidence="3 4">
    <name type="scientific">Smittium mucronatum</name>
    <dbReference type="NCBI Taxonomy" id="133383"/>
    <lineage>
        <taxon>Eukaryota</taxon>
        <taxon>Fungi</taxon>
        <taxon>Fungi incertae sedis</taxon>
        <taxon>Zoopagomycota</taxon>
        <taxon>Kickxellomycotina</taxon>
        <taxon>Harpellomycetes</taxon>
        <taxon>Harpellales</taxon>
        <taxon>Legeriomycetaceae</taxon>
        <taxon>Smittium</taxon>
    </lineage>
</organism>
<sequence>MMDNLISLPTTDGQGDLAIDLEHHDRHSYYGFTCLVQISTHQMDYVVDTLRVRSEMYKLNLVTTDPIRIKVMHGSQNDIAWLQKDFGVYVVGLFDTAEASHICGFKKNSLKTLLSYFCNYQTNKKYQLADWRMRQVFSFVFSKFITLFSNKNIFINRPLSTEMLEYAISDTHFLLYIADRLKNILMGYVEPPGEDSFEKVKERRLSPNAESKPEEKFKGDKSQLDRACKNSSKISLVQYTRKPYFPQFEFKLSPDSSVDKYNPSVSAVDNDEHKINSNPNLNQNTQSFLNSRRKYFTTPEKLETFELLMAWRDYYARLCDVSVFYVCSNKDLFDLAMGSINCREDIENTLKRVSYIIEENIDSLLTVLSKRPVLGESDKVPCDD</sequence>
<dbReference type="GO" id="GO:0071039">
    <property type="term" value="P:nuclear polyadenylation-dependent CUT catabolic process"/>
    <property type="evidence" value="ECO:0007669"/>
    <property type="project" value="TreeGrafter"/>
</dbReference>
<dbReference type="GO" id="GO:0071038">
    <property type="term" value="P:TRAMP-dependent tRNA surveillance pathway"/>
    <property type="evidence" value="ECO:0007669"/>
    <property type="project" value="TreeGrafter"/>
</dbReference>
<dbReference type="SMART" id="SM00474">
    <property type="entry name" value="35EXOc"/>
    <property type="match status" value="1"/>
</dbReference>
<dbReference type="GO" id="GO:0071040">
    <property type="term" value="P:nuclear polyadenylation-dependent antisense transcript catabolic process"/>
    <property type="evidence" value="ECO:0007669"/>
    <property type="project" value="TreeGrafter"/>
</dbReference>
<dbReference type="AlphaFoldDB" id="A0A1R0GSM5"/>
<dbReference type="InterPro" id="IPR044876">
    <property type="entry name" value="HRDC_dom_sf"/>
</dbReference>
<dbReference type="GO" id="GO:0000166">
    <property type="term" value="F:nucleotide binding"/>
    <property type="evidence" value="ECO:0007669"/>
    <property type="project" value="InterPro"/>
</dbReference>
<protein>
    <submittedName>
        <fullName evidence="3">Exosome complex exonuclease RRP6</fullName>
    </submittedName>
</protein>
<dbReference type="EMBL" id="LSSL01004053">
    <property type="protein sequence ID" value="OLY79838.1"/>
    <property type="molecule type" value="Genomic_DNA"/>
</dbReference>
<comment type="caution">
    <text evidence="3">The sequence shown here is derived from an EMBL/GenBank/DDBJ whole genome shotgun (WGS) entry which is preliminary data.</text>
</comment>
<evidence type="ECO:0000313" key="4">
    <source>
        <dbReference type="Proteomes" id="UP000187455"/>
    </source>
</evidence>
<dbReference type="GO" id="GO:0003727">
    <property type="term" value="F:single-stranded RNA binding"/>
    <property type="evidence" value="ECO:0007669"/>
    <property type="project" value="TreeGrafter"/>
</dbReference>
<feature type="region of interest" description="Disordered" evidence="1">
    <location>
        <begin position="197"/>
        <end position="222"/>
    </location>
</feature>
<dbReference type="STRING" id="133383.A0A1R0GSM5"/>
<keyword evidence="4" id="KW-1185">Reference proteome</keyword>
<dbReference type="Gene3D" id="1.10.150.80">
    <property type="entry name" value="HRDC domain"/>
    <property type="match status" value="1"/>
</dbReference>
<dbReference type="GO" id="GO:0000175">
    <property type="term" value="F:3'-5'-RNA exonuclease activity"/>
    <property type="evidence" value="ECO:0007669"/>
    <property type="project" value="InterPro"/>
</dbReference>
<dbReference type="PANTHER" id="PTHR12124:SF47">
    <property type="entry name" value="EXOSOME COMPONENT 10"/>
    <property type="match status" value="1"/>
</dbReference>
<dbReference type="GO" id="GO:0000176">
    <property type="term" value="C:nuclear exosome (RNase complex)"/>
    <property type="evidence" value="ECO:0007669"/>
    <property type="project" value="TreeGrafter"/>
</dbReference>
<dbReference type="GO" id="GO:0071037">
    <property type="term" value="P:nuclear polyadenylation-dependent snRNA catabolic process"/>
    <property type="evidence" value="ECO:0007669"/>
    <property type="project" value="TreeGrafter"/>
</dbReference>
<accession>A0A1R0GSM5</accession>
<dbReference type="GO" id="GO:0071051">
    <property type="term" value="P:poly(A)-dependent snoRNA 3'-end processing"/>
    <property type="evidence" value="ECO:0007669"/>
    <property type="project" value="TreeGrafter"/>
</dbReference>
<dbReference type="GO" id="GO:0000467">
    <property type="term" value="P:exonucleolytic trimming to generate mature 3'-end of 5.8S rRNA from tricistronic rRNA transcript (SSU-rRNA, 5.8S rRNA, LSU-rRNA)"/>
    <property type="evidence" value="ECO:0007669"/>
    <property type="project" value="InterPro"/>
</dbReference>
<dbReference type="InterPro" id="IPR002562">
    <property type="entry name" value="3'-5'_exonuclease_dom"/>
</dbReference>
<keyword evidence="3" id="KW-0378">Hydrolase</keyword>
<dbReference type="OrthoDB" id="2250022at2759"/>
<dbReference type="InterPro" id="IPR036397">
    <property type="entry name" value="RNaseH_sf"/>
</dbReference>
<evidence type="ECO:0000256" key="1">
    <source>
        <dbReference type="SAM" id="MobiDB-lite"/>
    </source>
</evidence>
<dbReference type="InterPro" id="IPR012337">
    <property type="entry name" value="RNaseH-like_sf"/>
</dbReference>
<dbReference type="InterPro" id="IPR010997">
    <property type="entry name" value="HRDC-like_sf"/>
</dbReference>
<dbReference type="PANTHER" id="PTHR12124">
    <property type="entry name" value="POLYMYOSITIS/SCLERODERMA AUTOANTIGEN-RELATED"/>
    <property type="match status" value="1"/>
</dbReference>
<dbReference type="Proteomes" id="UP000187455">
    <property type="component" value="Unassembled WGS sequence"/>
</dbReference>
<evidence type="ECO:0000259" key="2">
    <source>
        <dbReference type="SMART" id="SM00474"/>
    </source>
</evidence>
<name>A0A1R0GSM5_9FUNG</name>
<dbReference type="SUPFAM" id="SSF53098">
    <property type="entry name" value="Ribonuclease H-like"/>
    <property type="match status" value="1"/>
</dbReference>
<dbReference type="GO" id="GO:0071044">
    <property type="term" value="P:histone mRNA catabolic process"/>
    <property type="evidence" value="ECO:0007669"/>
    <property type="project" value="TreeGrafter"/>
</dbReference>
<dbReference type="GO" id="GO:0071036">
    <property type="term" value="P:nuclear polyadenylation-dependent snoRNA catabolic process"/>
    <property type="evidence" value="ECO:0007669"/>
    <property type="project" value="TreeGrafter"/>
</dbReference>
<dbReference type="InterPro" id="IPR045092">
    <property type="entry name" value="Rrp6-like"/>
</dbReference>
<keyword evidence="3" id="KW-0269">Exonuclease</keyword>
<feature type="domain" description="3'-5' exonuclease" evidence="2">
    <location>
        <begin position="3"/>
        <end position="186"/>
    </location>
</feature>
<dbReference type="SUPFAM" id="SSF47819">
    <property type="entry name" value="HRDC-like"/>
    <property type="match status" value="1"/>
</dbReference>
<keyword evidence="3" id="KW-0540">Nuclease</keyword>
<dbReference type="Gene3D" id="3.30.420.10">
    <property type="entry name" value="Ribonuclease H-like superfamily/Ribonuclease H"/>
    <property type="match status" value="1"/>
</dbReference>